<protein>
    <submittedName>
        <fullName evidence="2">Uncharacterized protein</fullName>
    </submittedName>
</protein>
<dbReference type="Proteomes" id="UP000183974">
    <property type="component" value="Unassembled WGS sequence"/>
</dbReference>
<evidence type="ECO:0000313" key="3">
    <source>
        <dbReference type="Proteomes" id="UP000183974"/>
    </source>
</evidence>
<accession>A0A1M7FKN9</accession>
<evidence type="ECO:0000256" key="1">
    <source>
        <dbReference type="SAM" id="Phobius"/>
    </source>
</evidence>
<proteinExistence type="predicted"/>
<feature type="transmembrane region" description="Helical" evidence="1">
    <location>
        <begin position="108"/>
        <end position="131"/>
    </location>
</feature>
<dbReference type="EMBL" id="FRBR01000009">
    <property type="protein sequence ID" value="SHM04259.1"/>
    <property type="molecule type" value="Genomic_DNA"/>
</dbReference>
<dbReference type="RefSeq" id="WP_073035492.1">
    <property type="nucleotide sequence ID" value="NZ_BMLR01000010.1"/>
</dbReference>
<reference evidence="2 3" key="1">
    <citation type="submission" date="2016-11" db="EMBL/GenBank/DDBJ databases">
        <authorList>
            <person name="Jaros S."/>
            <person name="Januszkiewicz K."/>
            <person name="Wedrychowicz H."/>
        </authorList>
    </citation>
    <scope>NUCLEOTIDE SEQUENCE [LARGE SCALE GENOMIC DNA]</scope>
    <source>
        <strain evidence="2 3">DSM 29589</strain>
    </source>
</reference>
<dbReference type="OrthoDB" id="7725897at2"/>
<keyword evidence="1" id="KW-1133">Transmembrane helix</keyword>
<dbReference type="AlphaFoldDB" id="A0A1M7FKN9"/>
<organism evidence="2 3">
    <name type="scientific">Roseovarius pacificus</name>
    <dbReference type="NCBI Taxonomy" id="337701"/>
    <lineage>
        <taxon>Bacteria</taxon>
        <taxon>Pseudomonadati</taxon>
        <taxon>Pseudomonadota</taxon>
        <taxon>Alphaproteobacteria</taxon>
        <taxon>Rhodobacterales</taxon>
        <taxon>Roseobacteraceae</taxon>
        <taxon>Roseovarius</taxon>
    </lineage>
</organism>
<dbReference type="InterPro" id="IPR047730">
    <property type="entry name" value="ABZJ_00895-like"/>
</dbReference>
<keyword evidence="1" id="KW-0472">Membrane</keyword>
<feature type="transmembrane region" description="Helical" evidence="1">
    <location>
        <begin position="36"/>
        <end position="54"/>
    </location>
</feature>
<name>A0A1M7FKN9_9RHOB</name>
<keyword evidence="1" id="KW-0812">Transmembrane</keyword>
<keyword evidence="3" id="KW-1185">Reference proteome</keyword>
<feature type="transmembrane region" description="Helical" evidence="1">
    <location>
        <begin position="66"/>
        <end position="88"/>
    </location>
</feature>
<dbReference type="NCBIfam" id="NF038216">
    <property type="entry name" value="ABZJ_00895_fam"/>
    <property type="match status" value="1"/>
</dbReference>
<sequence>MNYLRYAIVFLVVALGVALAVAGLNAQVDTQLGSSAQLMVPAMIAAVIEGQQFARKTGRKPDTGEAWRFTWVAGVIAVGLNMALAYGAAGIASEFGKLAIAPALSKQFLILLGLYAGGYVICNRLFLGLGAGNQLTLMRDRDGTE</sequence>
<dbReference type="STRING" id="337701.SAMN05444398_10918"/>
<evidence type="ECO:0000313" key="2">
    <source>
        <dbReference type="EMBL" id="SHM04259.1"/>
    </source>
</evidence>
<gene>
    <name evidence="2" type="ORF">SAMN05444398_10918</name>
</gene>